<protein>
    <submittedName>
        <fullName evidence="1">Uncharacterized protein</fullName>
    </submittedName>
</protein>
<reference evidence="1" key="1">
    <citation type="submission" date="2022-10" db="EMBL/GenBank/DDBJ databases">
        <title>Complete Genome of Trichothecium roseum strain YXFP-22015, a Plant Pathogen Isolated from Citrus.</title>
        <authorList>
            <person name="Wang Y."/>
            <person name="Zhu L."/>
        </authorList>
    </citation>
    <scope>NUCLEOTIDE SEQUENCE</scope>
    <source>
        <strain evidence="1">YXFP-22015</strain>
    </source>
</reference>
<dbReference type="EMBL" id="CM047948">
    <property type="protein sequence ID" value="KAI9896502.1"/>
    <property type="molecule type" value="Genomic_DNA"/>
</dbReference>
<dbReference type="Proteomes" id="UP001163324">
    <property type="component" value="Chromosome 9"/>
</dbReference>
<sequence>MAETKTPPQSTAEEDVNSAFSQDEGSTDNEPAHNTSAGPPRKRKREKYEKTSCELCKARKVKCDRKEPACSWCARHNRQCVYLERQKPGSRIGFALELEAKVNRIDALLQALGRRVEEHIDSHDRSSIIQHPSPTVIGSIGSTQGDGQQQSAYSGGPPVSAGTPSSQGIASYAATAPFWSGSETTEVSHFGTSASTASGSTPQQQLNSTYNAPTSAPNVPGFRRPTLGPQSGLADLPPQDIVYSLVDLYFKHCNTWCPILDRKSAFGIFFGSTSMNEANKVLLHAIVALTLRFLKDPRLSPESKAHYHAVSKRTVQLYAIENSNVEAVRAMVILCLDELGSSNGPKSWSILSRLIQNVRHLDLCEESRVFLATDEENLARTETLSRVLAGRPQSWIEDEGRRRIAWMVYLLDRYTTVASGTFDFMLDERRMHRVLPCSYDLFSRNVPVETQVLSPAGDQNSGETGDNYIITKPDNLGSFAYHCQILRILSRVHEFLRTPIDVTNATDMAEWRNKYNSLDASLTGWLSGLPSEYSKISSLCHSDPASRVANWFMLHSAYVVAVVRLHSAAAYPTVRSHYMVPSRYAMQRCLSAVQSLGDIARDVYEADGLDLLGPPFAMALWVASRLLIVDAATTGGPVDPKIDFLVETLRHVGQNWELAHKYADIITRVVQRGRQDDNNNGGNVKMGFASMRRSAFDLVMLTSSVRHSGLEPASTQVTSLAELDNIDVFEFFNYPRGTPGRAVEAGTCQSTLMSNGPDGVVVNGMPDPESDWLRYRAPYQ</sequence>
<comment type="caution">
    <text evidence="1">The sequence shown here is derived from an EMBL/GenBank/DDBJ whole genome shotgun (WGS) entry which is preliminary data.</text>
</comment>
<name>A0ACC0USL1_9HYPO</name>
<evidence type="ECO:0000313" key="1">
    <source>
        <dbReference type="EMBL" id="KAI9896502.1"/>
    </source>
</evidence>
<gene>
    <name evidence="1" type="ORF">N3K66_008674</name>
</gene>
<proteinExistence type="predicted"/>
<organism evidence="1 2">
    <name type="scientific">Trichothecium roseum</name>
    <dbReference type="NCBI Taxonomy" id="47278"/>
    <lineage>
        <taxon>Eukaryota</taxon>
        <taxon>Fungi</taxon>
        <taxon>Dikarya</taxon>
        <taxon>Ascomycota</taxon>
        <taxon>Pezizomycotina</taxon>
        <taxon>Sordariomycetes</taxon>
        <taxon>Hypocreomycetidae</taxon>
        <taxon>Hypocreales</taxon>
        <taxon>Hypocreales incertae sedis</taxon>
        <taxon>Trichothecium</taxon>
    </lineage>
</organism>
<evidence type="ECO:0000313" key="2">
    <source>
        <dbReference type="Proteomes" id="UP001163324"/>
    </source>
</evidence>
<accession>A0ACC0USL1</accession>
<keyword evidence="2" id="KW-1185">Reference proteome</keyword>